<dbReference type="EMBL" id="BPLR01003284">
    <property type="protein sequence ID" value="GIX83051.1"/>
    <property type="molecule type" value="Genomic_DNA"/>
</dbReference>
<evidence type="ECO:0000313" key="1">
    <source>
        <dbReference type="EMBL" id="GIX83051.1"/>
    </source>
</evidence>
<dbReference type="Proteomes" id="UP001054945">
    <property type="component" value="Unassembled WGS sequence"/>
</dbReference>
<dbReference type="AlphaFoldDB" id="A0AAV4NH51"/>
<protein>
    <submittedName>
        <fullName evidence="1">Uncharacterized protein</fullName>
    </submittedName>
</protein>
<name>A0AAV4NH51_CAEEX</name>
<accession>A0AAV4NH51</accession>
<sequence>MRLVVDDHWTAMVGLVEDEKHSIPRSAEHAIQLLEMILSQRYSTLKVNISQLSSDEKMLVDQAINDFNEKPLSAGVYIEQLVT</sequence>
<keyword evidence="2" id="KW-1185">Reference proteome</keyword>
<comment type="caution">
    <text evidence="1">The sequence shown here is derived from an EMBL/GenBank/DDBJ whole genome shotgun (WGS) entry which is preliminary data.</text>
</comment>
<reference evidence="1 2" key="1">
    <citation type="submission" date="2021-06" db="EMBL/GenBank/DDBJ databases">
        <title>Caerostris extrusa draft genome.</title>
        <authorList>
            <person name="Kono N."/>
            <person name="Arakawa K."/>
        </authorList>
    </citation>
    <scope>NUCLEOTIDE SEQUENCE [LARGE SCALE GENOMIC DNA]</scope>
</reference>
<gene>
    <name evidence="1" type="ORF">CEXT_422501</name>
</gene>
<proteinExistence type="predicted"/>
<evidence type="ECO:0000313" key="2">
    <source>
        <dbReference type="Proteomes" id="UP001054945"/>
    </source>
</evidence>
<organism evidence="1 2">
    <name type="scientific">Caerostris extrusa</name>
    <name type="common">Bark spider</name>
    <name type="synonym">Caerostris bankana</name>
    <dbReference type="NCBI Taxonomy" id="172846"/>
    <lineage>
        <taxon>Eukaryota</taxon>
        <taxon>Metazoa</taxon>
        <taxon>Ecdysozoa</taxon>
        <taxon>Arthropoda</taxon>
        <taxon>Chelicerata</taxon>
        <taxon>Arachnida</taxon>
        <taxon>Araneae</taxon>
        <taxon>Araneomorphae</taxon>
        <taxon>Entelegynae</taxon>
        <taxon>Araneoidea</taxon>
        <taxon>Araneidae</taxon>
        <taxon>Caerostris</taxon>
    </lineage>
</organism>